<feature type="compositionally biased region" description="Pro residues" evidence="5">
    <location>
        <begin position="118"/>
        <end position="130"/>
    </location>
</feature>
<comment type="subcellular location">
    <subcellularLocation>
        <location evidence="1">Nucleus</location>
    </subcellularLocation>
</comment>
<evidence type="ECO:0000259" key="6">
    <source>
        <dbReference type="Pfam" id="PF07533"/>
    </source>
</evidence>
<dbReference type="SUPFAM" id="SSF160481">
    <property type="entry name" value="BRK domain-like"/>
    <property type="match status" value="1"/>
</dbReference>
<dbReference type="Pfam" id="PF07533">
    <property type="entry name" value="BRK"/>
    <property type="match status" value="1"/>
</dbReference>
<reference evidence="7 8" key="1">
    <citation type="submission" date="2022-07" db="EMBL/GenBank/DDBJ databases">
        <title>Genome-wide signatures of adaptation to extreme environments.</title>
        <authorList>
            <person name="Cho C.H."/>
            <person name="Yoon H.S."/>
        </authorList>
    </citation>
    <scope>NUCLEOTIDE SEQUENCE [LARGE SCALE GENOMIC DNA]</scope>
    <source>
        <strain evidence="7 8">108.79 E11</strain>
    </source>
</reference>
<feature type="compositionally biased region" description="Polar residues" evidence="5">
    <location>
        <begin position="81"/>
        <end position="90"/>
    </location>
</feature>
<dbReference type="AlphaFoldDB" id="A0AAV9IMT0"/>
<evidence type="ECO:0000313" key="7">
    <source>
        <dbReference type="EMBL" id="KAK4528451.1"/>
    </source>
</evidence>
<evidence type="ECO:0000313" key="8">
    <source>
        <dbReference type="Proteomes" id="UP001300502"/>
    </source>
</evidence>
<keyword evidence="8" id="KW-1185">Reference proteome</keyword>
<comment type="caution">
    <text evidence="7">The sequence shown here is derived from an EMBL/GenBank/DDBJ whole genome shotgun (WGS) entry which is preliminary data.</text>
</comment>
<evidence type="ECO:0000256" key="5">
    <source>
        <dbReference type="SAM" id="MobiDB-lite"/>
    </source>
</evidence>
<keyword evidence="2" id="KW-0805">Transcription regulation</keyword>
<evidence type="ECO:0000256" key="1">
    <source>
        <dbReference type="ARBA" id="ARBA00004123"/>
    </source>
</evidence>
<dbReference type="GO" id="GO:0005634">
    <property type="term" value="C:nucleus"/>
    <property type="evidence" value="ECO:0007669"/>
    <property type="project" value="UniProtKB-SubCell"/>
</dbReference>
<dbReference type="Proteomes" id="UP001300502">
    <property type="component" value="Unassembled WGS sequence"/>
</dbReference>
<feature type="domain" description="BRK" evidence="6">
    <location>
        <begin position="6"/>
        <end position="44"/>
    </location>
</feature>
<dbReference type="EMBL" id="JANCYU010000064">
    <property type="protein sequence ID" value="KAK4528451.1"/>
    <property type="molecule type" value="Genomic_DNA"/>
</dbReference>
<protein>
    <recommendedName>
        <fullName evidence="6">BRK domain-containing protein</fullName>
    </recommendedName>
</protein>
<proteinExistence type="predicted"/>
<feature type="region of interest" description="Disordered" evidence="5">
    <location>
        <begin position="81"/>
        <end position="132"/>
    </location>
</feature>
<evidence type="ECO:0000256" key="4">
    <source>
        <dbReference type="ARBA" id="ARBA00023242"/>
    </source>
</evidence>
<keyword evidence="4" id="KW-0539">Nucleus</keyword>
<evidence type="ECO:0000256" key="3">
    <source>
        <dbReference type="ARBA" id="ARBA00023163"/>
    </source>
</evidence>
<gene>
    <name evidence="7" type="ORF">GAYE_SCF56G6394</name>
</gene>
<evidence type="ECO:0000256" key="2">
    <source>
        <dbReference type="ARBA" id="ARBA00023015"/>
    </source>
</evidence>
<name>A0AAV9IMT0_9RHOD</name>
<dbReference type="SUPFAM" id="SSF101447">
    <property type="entry name" value="Formin homology 2 domain (FH2 domain)"/>
    <property type="match status" value="1"/>
</dbReference>
<feature type="region of interest" description="Disordered" evidence="5">
    <location>
        <begin position="279"/>
        <end position="305"/>
    </location>
</feature>
<sequence length="320" mass="36506">MENKNQEERVVIWSRKYRRKLGGNAAPFRRNLAAYLKKHPDCEVYAGQDLYKEPLSTVRPILPKEQSLSYSHVGMDSFGPSSLSFTTQGDGQWVNRPSLKEKRPLGNTEQQGLGYSFRPPPPPPPPPPFSAPIQEQKIDRRVSNRWEGFWTEDYLESSKSTEAYETRCRTNSDSADSKEERKHVGIEQIVESSDSSARHISHVSAEEDNVHPTLRNLCEVAVHPRFQTELSTVSPDFSSFGGSSFTFSDSFHTPYSIASSGSSYSLKERWAYLRSEAARNEDKTFEGTQEEEMNGSLPDSVPTPSRFMEYEYYSSNREYR</sequence>
<organism evidence="7 8">
    <name type="scientific">Galdieria yellowstonensis</name>
    <dbReference type="NCBI Taxonomy" id="3028027"/>
    <lineage>
        <taxon>Eukaryota</taxon>
        <taxon>Rhodophyta</taxon>
        <taxon>Bangiophyceae</taxon>
        <taxon>Galdieriales</taxon>
        <taxon>Galdieriaceae</taxon>
        <taxon>Galdieria</taxon>
    </lineage>
</organism>
<dbReference type="InterPro" id="IPR037259">
    <property type="entry name" value="BRK_sf"/>
</dbReference>
<accession>A0AAV9IMT0</accession>
<dbReference type="Gene3D" id="3.40.5.120">
    <property type="match status" value="1"/>
</dbReference>
<keyword evidence="3" id="KW-0804">Transcription</keyword>
<dbReference type="InterPro" id="IPR006576">
    <property type="entry name" value="BRK_domain"/>
</dbReference>